<gene>
    <name evidence="2" type="ORF">HNR19_003234</name>
</gene>
<organism evidence="2 3">
    <name type="scientific">Nocardioides thalensis</name>
    <dbReference type="NCBI Taxonomy" id="1914755"/>
    <lineage>
        <taxon>Bacteria</taxon>
        <taxon>Bacillati</taxon>
        <taxon>Actinomycetota</taxon>
        <taxon>Actinomycetes</taxon>
        <taxon>Propionibacteriales</taxon>
        <taxon>Nocardioidaceae</taxon>
        <taxon>Nocardioides</taxon>
    </lineage>
</organism>
<dbReference type="Proteomes" id="UP000530424">
    <property type="component" value="Unassembled WGS sequence"/>
</dbReference>
<dbReference type="AlphaFoldDB" id="A0A853C687"/>
<keyword evidence="3" id="KW-1185">Reference proteome</keyword>
<proteinExistence type="predicted"/>
<dbReference type="RefSeq" id="WP_179668894.1">
    <property type="nucleotide sequence ID" value="NZ_JACCFP010000001.1"/>
</dbReference>
<accession>A0A853C687</accession>
<evidence type="ECO:0000313" key="2">
    <source>
        <dbReference type="EMBL" id="NYJ02536.1"/>
    </source>
</evidence>
<protein>
    <recommendedName>
        <fullName evidence="4">YbaB/EbfC DNA-binding family protein</fullName>
    </recommendedName>
</protein>
<feature type="compositionally biased region" description="Polar residues" evidence="1">
    <location>
        <begin position="21"/>
        <end position="37"/>
    </location>
</feature>
<feature type="region of interest" description="Disordered" evidence="1">
    <location>
        <begin position="99"/>
        <end position="152"/>
    </location>
</feature>
<evidence type="ECO:0008006" key="4">
    <source>
        <dbReference type="Google" id="ProtNLM"/>
    </source>
</evidence>
<feature type="compositionally biased region" description="Basic and acidic residues" evidence="1">
    <location>
        <begin position="108"/>
        <end position="121"/>
    </location>
</feature>
<feature type="region of interest" description="Disordered" evidence="1">
    <location>
        <begin position="13"/>
        <end position="37"/>
    </location>
</feature>
<name>A0A853C687_9ACTN</name>
<evidence type="ECO:0000313" key="3">
    <source>
        <dbReference type="Proteomes" id="UP000530424"/>
    </source>
</evidence>
<comment type="caution">
    <text evidence="2">The sequence shown here is derived from an EMBL/GenBank/DDBJ whole genome shotgun (WGS) entry which is preliminary data.</text>
</comment>
<sequence length="186" mass="19977">MASNDADARLERLRATDRTGRYTSNAASSGTDPDHSVSVTVDATQRVVHVDVLRVDAVRTPYELAARVAGAYRAALVARRPPRDPSVKRQRPVAVATPIRATPPTSDSYHRHTIREASRAERARRRGRPGSVTGRSSNDCVTVTLPPASSAGRVDADAAWLSNAASGSISRAVTEAFTAAYSERDR</sequence>
<evidence type="ECO:0000256" key="1">
    <source>
        <dbReference type="SAM" id="MobiDB-lite"/>
    </source>
</evidence>
<reference evidence="2 3" key="1">
    <citation type="submission" date="2020-07" db="EMBL/GenBank/DDBJ databases">
        <title>Sequencing the genomes of 1000 actinobacteria strains.</title>
        <authorList>
            <person name="Klenk H.-P."/>
        </authorList>
    </citation>
    <scope>NUCLEOTIDE SEQUENCE [LARGE SCALE GENOMIC DNA]</scope>
    <source>
        <strain evidence="2 3">DSM 103833</strain>
    </source>
</reference>
<dbReference type="EMBL" id="JACCFP010000001">
    <property type="protein sequence ID" value="NYJ02536.1"/>
    <property type="molecule type" value="Genomic_DNA"/>
</dbReference>